<protein>
    <recommendedName>
        <fullName evidence="3">Four helix bundle protein</fullName>
    </recommendedName>
</protein>
<dbReference type="Gene3D" id="1.20.1440.60">
    <property type="entry name" value="23S rRNA-intervening sequence"/>
    <property type="match status" value="1"/>
</dbReference>
<gene>
    <name evidence="1" type="ORF">CLRAG_13470</name>
</gene>
<sequence>MKDSLIYNKAFKFSIKVVNLYKYLCNEKKEIILSKQLLRSGTSIGANVKEGLFAQSKRDFLSKMNIVLKESSEAMYWLELLTATNYIDINTSKTILSECEELSKILVSIVKTTRQNLKND</sequence>
<reference evidence="1 2" key="1">
    <citation type="journal article" date="2012" name="Front. Microbiol.">
        <title>Draft Genome Sequence of the Virulent Strain 01-B526 of the Fish Pathogen Aeromonas salmonicida.</title>
        <authorList>
            <person name="Charette S.J."/>
            <person name="Brochu F."/>
            <person name="Boyle B."/>
            <person name="Filion G."/>
            <person name="Tanaka K.H."/>
            <person name="Derome N."/>
        </authorList>
    </citation>
    <scope>NUCLEOTIDE SEQUENCE [LARGE SCALE GENOMIC DNA]</scope>
    <source>
        <strain evidence="1 2">P11</strain>
    </source>
</reference>
<comment type="caution">
    <text evidence="1">The sequence shown here is derived from an EMBL/GenBank/DDBJ whole genome shotgun (WGS) entry which is preliminary data.</text>
</comment>
<dbReference type="Proteomes" id="UP000093954">
    <property type="component" value="Unassembled WGS sequence"/>
</dbReference>
<dbReference type="SUPFAM" id="SSF158446">
    <property type="entry name" value="IVS-encoded protein-like"/>
    <property type="match status" value="1"/>
</dbReference>
<dbReference type="PATRIC" id="fig|1353534.3.peg.1368"/>
<dbReference type="AlphaFoldDB" id="A0A1A6AY55"/>
<dbReference type="PANTHER" id="PTHR38471">
    <property type="entry name" value="FOUR HELIX BUNDLE PROTEIN"/>
    <property type="match status" value="1"/>
</dbReference>
<dbReference type="NCBIfam" id="TIGR02436">
    <property type="entry name" value="four helix bundle protein"/>
    <property type="match status" value="1"/>
</dbReference>
<accession>A0A1A6AY55</accession>
<dbReference type="PIRSF" id="PIRSF035652">
    <property type="entry name" value="CHP02436"/>
    <property type="match status" value="1"/>
</dbReference>
<evidence type="ECO:0000313" key="1">
    <source>
        <dbReference type="EMBL" id="OBR95009.1"/>
    </source>
</evidence>
<dbReference type="InterPro" id="IPR036583">
    <property type="entry name" value="23S_rRNA_IVS_sf"/>
</dbReference>
<dbReference type="PANTHER" id="PTHR38471:SF2">
    <property type="entry name" value="FOUR HELIX BUNDLE PROTEIN"/>
    <property type="match status" value="1"/>
</dbReference>
<proteinExistence type="predicted"/>
<dbReference type="InterPro" id="IPR012657">
    <property type="entry name" value="23S_rRNA-intervening_sequence"/>
</dbReference>
<evidence type="ECO:0000313" key="2">
    <source>
        <dbReference type="Proteomes" id="UP000093954"/>
    </source>
</evidence>
<dbReference type="Pfam" id="PF05635">
    <property type="entry name" value="23S_rRNA_IVP"/>
    <property type="match status" value="1"/>
</dbReference>
<name>A0A1A6AY55_9CLOT</name>
<dbReference type="EMBL" id="LROS01000011">
    <property type="protein sequence ID" value="OBR95009.1"/>
    <property type="molecule type" value="Genomic_DNA"/>
</dbReference>
<keyword evidence="2" id="KW-1185">Reference proteome</keyword>
<evidence type="ECO:0008006" key="3">
    <source>
        <dbReference type="Google" id="ProtNLM"/>
    </source>
</evidence>
<dbReference type="RefSeq" id="WP_065077664.1">
    <property type="nucleotide sequence ID" value="NZ_LROS01000011.1"/>
</dbReference>
<organism evidence="1 2">
    <name type="scientific">Clostridium ragsdalei P11</name>
    <dbReference type="NCBI Taxonomy" id="1353534"/>
    <lineage>
        <taxon>Bacteria</taxon>
        <taxon>Bacillati</taxon>
        <taxon>Bacillota</taxon>
        <taxon>Clostridia</taxon>
        <taxon>Eubacteriales</taxon>
        <taxon>Clostridiaceae</taxon>
        <taxon>Clostridium</taxon>
    </lineage>
</organism>